<reference evidence="2 3" key="1">
    <citation type="submission" date="2023-02" db="EMBL/GenBank/DDBJ databases">
        <title>LHISI_Scaffold_Assembly.</title>
        <authorList>
            <person name="Stuart O.P."/>
            <person name="Cleave R."/>
            <person name="Magrath M.J.L."/>
            <person name="Mikheyev A.S."/>
        </authorList>
    </citation>
    <scope>NUCLEOTIDE SEQUENCE [LARGE SCALE GENOMIC DNA]</scope>
    <source>
        <strain evidence="2">Daus_M_001</strain>
        <tissue evidence="2">Leg muscle</tissue>
    </source>
</reference>
<evidence type="ECO:0000313" key="3">
    <source>
        <dbReference type="Proteomes" id="UP001159363"/>
    </source>
</evidence>
<gene>
    <name evidence="2" type="ORF">PR048_007880</name>
</gene>
<sequence>MPRTFLLCYYTPGINPEGCLTLESHNHKLPRPPLWDSRNILLASHQGEPGSIAGRVTPNFRKWESCWTIPLVGGFTRDLPFSPNLHSGSSPFSPYSTLSSALRTSLLRTAQISKLNSIALQHPELQKSWIATANNGLYATFHVLHFCRNLGTGCARTAHVVGRCKLSHPSPRGAETGKEIYKSVVTGALGSSPGRVRGGKVTTFLNSPSLRQLQQQPPPPFQRSPETKQRASHCCRSFKEWKIVTLSVFVNDHFASQVVQNVIPFCAFTHVAEVVNRTYRSRNLIVSRVHRAMVGRLREVHEGLLCNAMTSSGREIMSLAQRRRRSEPEPAGRHVVTQLANNKQIQFANCWHRAICVYVGHKWPIAGPQVAYQQLANDMGFTYRRPEAESRKWPACGATMVKWLDCSPPLLGKLGSIPGEVALGFSRVGIVPDDAAGRRVFFSGISRLPHTSIPHPPRFTSIGSQDLDAKSRPDFFTHAHRRY</sequence>
<name>A0ABQ9HVI2_9NEOP</name>
<comment type="caution">
    <text evidence="2">The sequence shown here is derived from an EMBL/GenBank/DDBJ whole genome shotgun (WGS) entry which is preliminary data.</text>
</comment>
<accession>A0ABQ9HVI2</accession>
<dbReference type="Proteomes" id="UP001159363">
    <property type="component" value="Chromosome 3"/>
</dbReference>
<feature type="region of interest" description="Disordered" evidence="1">
    <location>
        <begin position="207"/>
        <end position="228"/>
    </location>
</feature>
<protein>
    <submittedName>
        <fullName evidence="2">Uncharacterized protein</fullName>
    </submittedName>
</protein>
<proteinExistence type="predicted"/>
<organism evidence="2 3">
    <name type="scientific">Dryococelus australis</name>
    <dbReference type="NCBI Taxonomy" id="614101"/>
    <lineage>
        <taxon>Eukaryota</taxon>
        <taxon>Metazoa</taxon>
        <taxon>Ecdysozoa</taxon>
        <taxon>Arthropoda</taxon>
        <taxon>Hexapoda</taxon>
        <taxon>Insecta</taxon>
        <taxon>Pterygota</taxon>
        <taxon>Neoptera</taxon>
        <taxon>Polyneoptera</taxon>
        <taxon>Phasmatodea</taxon>
        <taxon>Verophasmatodea</taxon>
        <taxon>Anareolatae</taxon>
        <taxon>Phasmatidae</taxon>
        <taxon>Eurycanthinae</taxon>
        <taxon>Dryococelus</taxon>
    </lineage>
</organism>
<evidence type="ECO:0000313" key="2">
    <source>
        <dbReference type="EMBL" id="KAJ8888390.1"/>
    </source>
</evidence>
<dbReference type="EMBL" id="JARBHB010000003">
    <property type="protein sequence ID" value="KAJ8888390.1"/>
    <property type="molecule type" value="Genomic_DNA"/>
</dbReference>
<keyword evidence="3" id="KW-1185">Reference proteome</keyword>
<evidence type="ECO:0000256" key="1">
    <source>
        <dbReference type="SAM" id="MobiDB-lite"/>
    </source>
</evidence>